<organism evidence="2">
    <name type="scientific">Lymphocystis disease virus 2</name>
    <dbReference type="NCBI Taxonomy" id="159183"/>
    <lineage>
        <taxon>Viruses</taxon>
        <taxon>Varidnaviria</taxon>
        <taxon>Bamfordvirae</taxon>
        <taxon>Nucleocytoviricota</taxon>
        <taxon>Megaviricetes</taxon>
        <taxon>Pimascovirales</taxon>
        <taxon>Pimascovirales incertae sedis</taxon>
        <taxon>Iridoviridae</taxon>
        <taxon>Alphairidovirinae</taxon>
        <taxon>Lymphocystivirus</taxon>
        <taxon>Lymphocystivirus paralichthys1</taxon>
    </lineage>
</organism>
<dbReference type="Proteomes" id="UP000501113">
    <property type="component" value="Segment"/>
</dbReference>
<feature type="transmembrane region" description="Helical" evidence="1">
    <location>
        <begin position="125"/>
        <end position="143"/>
    </location>
</feature>
<evidence type="ECO:0000313" key="2">
    <source>
        <dbReference type="EMBL" id="BCB67450.1"/>
    </source>
</evidence>
<proteinExistence type="predicted"/>
<protein>
    <submittedName>
        <fullName evidence="2">Uncharacterized protein</fullName>
    </submittedName>
</protein>
<dbReference type="EMBL" id="LC534415">
    <property type="protein sequence ID" value="BCB67450.1"/>
    <property type="molecule type" value="Genomic_DNA"/>
</dbReference>
<feature type="transmembrane region" description="Helical" evidence="1">
    <location>
        <begin position="6"/>
        <end position="23"/>
    </location>
</feature>
<name>A0A6F8X1K3_9VIRU</name>
<keyword evidence="1" id="KW-1133">Transmembrane helix</keyword>
<sequence>MFLGFIYYNQTILTLFTIAGIYIEKISFPSDLNLINDNKTFSTLILIDVRSDCNFYVAKKYNLIQFNPYQYDIDKLIYSDNTQYTETFQSTDPRIILSKILYYLDAVNGCSICLITTIASLLATFLIIICAALTSILIIKYFYIKHHAALPEASIIVLSDLPPIYEV</sequence>
<reference evidence="2" key="1">
    <citation type="journal article" date="2021" name="Microbiol. Resour. Announc.">
        <title>Genome Sequence of Lymphocystis Disease Virus 2 LCDV-JP_Oita_2018, Isolated from a Diseased Japanese Flounder (Paralichthys olivaceus) in Japan.</title>
        <authorList>
            <person name="Kawato S."/>
            <person name="Nozaki R."/>
            <person name="Hirono I."/>
            <person name="Kondo H."/>
        </authorList>
    </citation>
    <scope>NUCLEOTIDE SEQUENCE</scope>
    <source>
        <strain evidence="2">LCDV-JP_Oita_2018</strain>
    </source>
</reference>
<evidence type="ECO:0000256" key="1">
    <source>
        <dbReference type="SAM" id="Phobius"/>
    </source>
</evidence>
<keyword evidence="1" id="KW-0472">Membrane</keyword>
<keyword evidence="1" id="KW-0812">Transmembrane</keyword>
<accession>A0A6F8X1K3</accession>